<dbReference type="GO" id="GO:0003724">
    <property type="term" value="F:RNA helicase activity"/>
    <property type="evidence" value="ECO:0007669"/>
    <property type="project" value="TreeGrafter"/>
</dbReference>
<dbReference type="PANTHER" id="PTHR47959:SF13">
    <property type="entry name" value="ATP-DEPENDENT RNA HELICASE RHLE"/>
    <property type="match status" value="1"/>
</dbReference>
<dbReference type="PANTHER" id="PTHR47959">
    <property type="entry name" value="ATP-DEPENDENT RNA HELICASE RHLE-RELATED"/>
    <property type="match status" value="1"/>
</dbReference>
<dbReference type="InterPro" id="IPR049730">
    <property type="entry name" value="SNF2/RAD54-like_C"/>
</dbReference>
<keyword evidence="8" id="KW-1185">Reference proteome</keyword>
<evidence type="ECO:0000256" key="2">
    <source>
        <dbReference type="ARBA" id="ARBA00022801"/>
    </source>
</evidence>
<organism evidence="7 8">
    <name type="scientific">Raineyella antarctica</name>
    <dbReference type="NCBI Taxonomy" id="1577474"/>
    <lineage>
        <taxon>Bacteria</taxon>
        <taxon>Bacillati</taxon>
        <taxon>Actinomycetota</taxon>
        <taxon>Actinomycetes</taxon>
        <taxon>Propionibacteriales</taxon>
        <taxon>Propionibacteriaceae</taxon>
        <taxon>Raineyella</taxon>
    </lineage>
</organism>
<comment type="similarity">
    <text evidence="5">Belongs to the DEAD box helicase family.</text>
</comment>
<dbReference type="EMBL" id="FMYF01000015">
    <property type="protein sequence ID" value="SDC03099.1"/>
    <property type="molecule type" value="Genomic_DNA"/>
</dbReference>
<sequence>MADAQAVLRVDRKYDALLRRLRTPEFNGHQALVFTFFRNTADYLTNRLAADGLRVASLHGGVAADDRQRIIAEFREGRYDIVVATKVASEGLDFEFCSVVVNYDLPWNPMEVEQRIGRIDRLGQKSEKINILNLVTPGTIETDIFLRLMDRTHVFEHAIGELDEILGQEFQKASDTVLEFTLSGEERQRRIDQSLMAIEQHRADNAEVSDAAAFLQAGDDYGIDAIEQRVARGRYLGQAELAGLVTEWAAGRGGATVIDQRAQEFRVDFTQEMHEAVVEWRRSLLEVPGRVRELETAPSLTFSLDAERARQHDMRLLSGSHPLVRAVAFSAKEHRITRFGNVQVRCAGGCEPGLYAVAIASAGWQGLRPTSELWVQAVDLDSGEQVHGGVEAALFAALANGELLDSRRRIHEDFASRVKEAFALLDERRIHEEQKRRADNEALTEERRIRAQRTRDRQVEMTRERLTQNRISGNHTMDAAIRGKARKAEQRYNDEISLIDSRAASSLDLNQVAICQLQVVPA</sequence>
<dbReference type="InterPro" id="IPR050079">
    <property type="entry name" value="DEAD_box_RNA_helicase"/>
</dbReference>
<dbReference type="GO" id="GO:0016787">
    <property type="term" value="F:hydrolase activity"/>
    <property type="evidence" value="ECO:0007669"/>
    <property type="project" value="UniProtKB-KW"/>
</dbReference>
<evidence type="ECO:0000256" key="4">
    <source>
        <dbReference type="ARBA" id="ARBA00022840"/>
    </source>
</evidence>
<evidence type="ECO:0000256" key="1">
    <source>
        <dbReference type="ARBA" id="ARBA00022741"/>
    </source>
</evidence>
<keyword evidence="3 7" id="KW-0347">Helicase</keyword>
<evidence type="ECO:0000256" key="3">
    <source>
        <dbReference type="ARBA" id="ARBA00022806"/>
    </source>
</evidence>
<keyword evidence="4" id="KW-0067">ATP-binding</keyword>
<evidence type="ECO:0000313" key="8">
    <source>
        <dbReference type="Proteomes" id="UP000199086"/>
    </source>
</evidence>
<evidence type="ECO:0000259" key="6">
    <source>
        <dbReference type="PROSITE" id="PS51194"/>
    </source>
</evidence>
<dbReference type="SUPFAM" id="SSF52540">
    <property type="entry name" value="P-loop containing nucleoside triphosphate hydrolases"/>
    <property type="match status" value="1"/>
</dbReference>
<dbReference type="AlphaFoldDB" id="A0A1G6I968"/>
<name>A0A1G6I968_9ACTN</name>
<accession>A0A1G6I968</accession>
<dbReference type="SMART" id="SM00490">
    <property type="entry name" value="HELICc"/>
    <property type="match status" value="1"/>
</dbReference>
<dbReference type="STRING" id="1577474.GA0111570_1153"/>
<evidence type="ECO:0000256" key="5">
    <source>
        <dbReference type="ARBA" id="ARBA00038437"/>
    </source>
</evidence>
<dbReference type="RefSeq" id="WP_175557544.1">
    <property type="nucleotide sequence ID" value="NZ_FMYF01000015.1"/>
</dbReference>
<dbReference type="CDD" id="cd18793">
    <property type="entry name" value="SF2_C_SNF"/>
    <property type="match status" value="1"/>
</dbReference>
<dbReference type="InterPro" id="IPR027417">
    <property type="entry name" value="P-loop_NTPase"/>
</dbReference>
<dbReference type="Pfam" id="PF00271">
    <property type="entry name" value="Helicase_C"/>
    <property type="match status" value="1"/>
</dbReference>
<evidence type="ECO:0000313" key="7">
    <source>
        <dbReference type="EMBL" id="SDC03099.1"/>
    </source>
</evidence>
<dbReference type="GO" id="GO:0005829">
    <property type="term" value="C:cytosol"/>
    <property type="evidence" value="ECO:0007669"/>
    <property type="project" value="TreeGrafter"/>
</dbReference>
<reference evidence="7 8" key="1">
    <citation type="submission" date="2016-06" db="EMBL/GenBank/DDBJ databases">
        <authorList>
            <person name="Olsen C.W."/>
            <person name="Carey S."/>
            <person name="Hinshaw L."/>
            <person name="Karasin A.I."/>
        </authorList>
    </citation>
    <scope>NUCLEOTIDE SEQUENCE [LARGE SCALE GENOMIC DNA]</scope>
    <source>
        <strain evidence="7 8">LZ-22</strain>
    </source>
</reference>
<gene>
    <name evidence="7" type="ORF">GA0111570_1153</name>
</gene>
<keyword evidence="1" id="KW-0547">Nucleotide-binding</keyword>
<protein>
    <submittedName>
        <fullName evidence="7">Helicase conserved C-terminal domain-containing protein</fullName>
    </submittedName>
</protein>
<feature type="domain" description="Helicase C-terminal" evidence="6">
    <location>
        <begin position="9"/>
        <end position="178"/>
    </location>
</feature>
<dbReference type="InterPro" id="IPR001650">
    <property type="entry name" value="Helicase_C-like"/>
</dbReference>
<dbReference type="PROSITE" id="PS51194">
    <property type="entry name" value="HELICASE_CTER"/>
    <property type="match status" value="1"/>
</dbReference>
<dbReference type="Gene3D" id="3.40.50.300">
    <property type="entry name" value="P-loop containing nucleotide triphosphate hydrolases"/>
    <property type="match status" value="1"/>
</dbReference>
<dbReference type="GO" id="GO:0005524">
    <property type="term" value="F:ATP binding"/>
    <property type="evidence" value="ECO:0007669"/>
    <property type="project" value="UniProtKB-KW"/>
</dbReference>
<keyword evidence="2" id="KW-0378">Hydrolase</keyword>
<dbReference type="Proteomes" id="UP000199086">
    <property type="component" value="Unassembled WGS sequence"/>
</dbReference>
<proteinExistence type="inferred from homology"/>